<dbReference type="EMBL" id="LAZR01025289">
    <property type="protein sequence ID" value="KKL72388.1"/>
    <property type="molecule type" value="Genomic_DNA"/>
</dbReference>
<evidence type="ECO:0000256" key="1">
    <source>
        <dbReference type="SAM" id="Phobius"/>
    </source>
</evidence>
<dbReference type="PROSITE" id="PS51257">
    <property type="entry name" value="PROKAR_LIPOPROTEIN"/>
    <property type="match status" value="1"/>
</dbReference>
<gene>
    <name evidence="2" type="ORF">LCGC14_2085440</name>
</gene>
<feature type="transmembrane region" description="Helical" evidence="1">
    <location>
        <begin position="32"/>
        <end position="53"/>
    </location>
</feature>
<accession>A0A0F9EE82</accession>
<sequence length="67" mass="7504">MKHWEFKIGLCYISFWVGLACADVGENYPSGKYHWFLPIAIAVAFTVPFVLGLNAGEKIKPIEGETE</sequence>
<comment type="caution">
    <text evidence="2">The sequence shown here is derived from an EMBL/GenBank/DDBJ whole genome shotgun (WGS) entry which is preliminary data.</text>
</comment>
<keyword evidence="1" id="KW-0472">Membrane</keyword>
<evidence type="ECO:0000313" key="2">
    <source>
        <dbReference type="EMBL" id="KKL72388.1"/>
    </source>
</evidence>
<dbReference type="AlphaFoldDB" id="A0A0F9EE82"/>
<protein>
    <submittedName>
        <fullName evidence="2">Uncharacterized protein</fullName>
    </submittedName>
</protein>
<proteinExistence type="predicted"/>
<name>A0A0F9EE82_9ZZZZ</name>
<reference evidence="2" key="1">
    <citation type="journal article" date="2015" name="Nature">
        <title>Complex archaea that bridge the gap between prokaryotes and eukaryotes.</title>
        <authorList>
            <person name="Spang A."/>
            <person name="Saw J.H."/>
            <person name="Jorgensen S.L."/>
            <person name="Zaremba-Niedzwiedzka K."/>
            <person name="Martijn J."/>
            <person name="Lind A.E."/>
            <person name="van Eijk R."/>
            <person name="Schleper C."/>
            <person name="Guy L."/>
            <person name="Ettema T.J."/>
        </authorList>
    </citation>
    <scope>NUCLEOTIDE SEQUENCE</scope>
</reference>
<keyword evidence="1" id="KW-1133">Transmembrane helix</keyword>
<organism evidence="2">
    <name type="scientific">marine sediment metagenome</name>
    <dbReference type="NCBI Taxonomy" id="412755"/>
    <lineage>
        <taxon>unclassified sequences</taxon>
        <taxon>metagenomes</taxon>
        <taxon>ecological metagenomes</taxon>
    </lineage>
</organism>
<keyword evidence="1" id="KW-0812">Transmembrane</keyword>